<proteinExistence type="predicted"/>
<accession>A0A1I7ZRM6</accession>
<evidence type="ECO:0000313" key="2">
    <source>
        <dbReference type="WBParaSite" id="L893_g28855.t1"/>
    </source>
</evidence>
<organism evidence="1 2">
    <name type="scientific">Steinernema glaseri</name>
    <dbReference type="NCBI Taxonomy" id="37863"/>
    <lineage>
        <taxon>Eukaryota</taxon>
        <taxon>Metazoa</taxon>
        <taxon>Ecdysozoa</taxon>
        <taxon>Nematoda</taxon>
        <taxon>Chromadorea</taxon>
        <taxon>Rhabditida</taxon>
        <taxon>Tylenchina</taxon>
        <taxon>Panagrolaimomorpha</taxon>
        <taxon>Strongyloidoidea</taxon>
        <taxon>Steinernematidae</taxon>
        <taxon>Steinernema</taxon>
    </lineage>
</organism>
<dbReference type="AlphaFoldDB" id="A0A1I7ZRM6"/>
<sequence>MKTTLISYPSTKPKRSSPYPTKLISAGLSWAKTRRQRKHERFLFWRADQVYTSKESQIGGGQERLKIKF</sequence>
<evidence type="ECO:0000313" key="1">
    <source>
        <dbReference type="Proteomes" id="UP000095287"/>
    </source>
</evidence>
<reference evidence="2" key="1">
    <citation type="submission" date="2016-11" db="UniProtKB">
        <authorList>
            <consortium name="WormBaseParasite"/>
        </authorList>
    </citation>
    <scope>IDENTIFICATION</scope>
</reference>
<dbReference type="WBParaSite" id="L893_g28855.t1">
    <property type="protein sequence ID" value="L893_g28855.t1"/>
    <property type="gene ID" value="L893_g28855"/>
</dbReference>
<protein>
    <submittedName>
        <fullName evidence="2">Uncharacterized protein</fullName>
    </submittedName>
</protein>
<dbReference type="Proteomes" id="UP000095287">
    <property type="component" value="Unplaced"/>
</dbReference>
<name>A0A1I7ZRM6_9BILA</name>
<keyword evidence="1" id="KW-1185">Reference proteome</keyword>